<evidence type="ECO:0000256" key="4">
    <source>
        <dbReference type="ARBA" id="ARBA00022825"/>
    </source>
</evidence>
<dbReference type="RefSeq" id="WP_008719695.1">
    <property type="nucleotide sequence ID" value="NZ_JBBMFM010000019.1"/>
</dbReference>
<dbReference type="PRINTS" id="PR00723">
    <property type="entry name" value="SUBTILISIN"/>
</dbReference>
<evidence type="ECO:0000256" key="3">
    <source>
        <dbReference type="ARBA" id="ARBA00022801"/>
    </source>
</evidence>
<dbReference type="EMBL" id="JBBMFM010000019">
    <property type="protein sequence ID" value="MEQ2424800.1"/>
    <property type="molecule type" value="Genomic_DNA"/>
</dbReference>
<dbReference type="Pfam" id="PF00082">
    <property type="entry name" value="Peptidase_S8"/>
    <property type="match status" value="1"/>
</dbReference>
<dbReference type="InterPro" id="IPR023828">
    <property type="entry name" value="Peptidase_S8_Ser-AS"/>
</dbReference>
<evidence type="ECO:0000313" key="9">
    <source>
        <dbReference type="EMBL" id="MEQ2424800.1"/>
    </source>
</evidence>
<dbReference type="EC" id="3.4.-.-" evidence="9"/>
<feature type="signal peptide" evidence="7">
    <location>
        <begin position="1"/>
        <end position="18"/>
    </location>
</feature>
<keyword evidence="4 5" id="KW-0720">Serine protease</keyword>
<dbReference type="Proteomes" id="UP001454086">
    <property type="component" value="Unassembled WGS sequence"/>
</dbReference>
<feature type="domain" description="Peptidase S8/S53" evidence="8">
    <location>
        <begin position="178"/>
        <end position="441"/>
    </location>
</feature>
<evidence type="ECO:0000256" key="1">
    <source>
        <dbReference type="ARBA" id="ARBA00011073"/>
    </source>
</evidence>
<gene>
    <name evidence="9" type="ORF">WMQ36_07425</name>
</gene>
<protein>
    <submittedName>
        <fullName evidence="9">S8 family peptidase</fullName>
        <ecNumber evidence="9">3.4.-.-</ecNumber>
    </submittedName>
</protein>
<sequence>MNKLTAAALPLAMTAALAAAPIHTVLAGAYGHIPSLTGEAGSVQTSSLGDAGSGQTFSLGDAGSGQIFSLCDAASPNNSFSPFAVGPGLNNLSTRDDYAAYQWAFKNDGQVQKIERKLDIKTVDPIVKTDENGVDTISLPPLGPSNFKASTIDAVKGIDINLQPAWELYDQIENKRPVIVAIIDTGIDVDHPDLKDAIWVNEDEIPGDGIDNDGNGFIDDVNGWNFIDNNNQLYTGKEDNHGTHAAGTIAASRNNGGSVGITDNQYVKIMSIKALGGEEGKGSPESVIAAIRYAEANGAQICNLSFGSENYTEEFRATIQNSKMLFVVAAGNGNEDEIGYNIDKNPVYPASLPYDNIITVANLIFNGKLDRSSNYGPVSVDIAAPGTFILSTIPDKSFAFMSGTSMAAPMVTGAAAMLYSARPELSLQDVKNILITSAHKLDTLNGRVYSGGMLDVYSALQWARQ</sequence>
<feature type="active site" description="Charge relay system" evidence="5">
    <location>
        <position position="184"/>
    </location>
</feature>
<dbReference type="InterPro" id="IPR000209">
    <property type="entry name" value="Peptidase_S8/S53_dom"/>
</dbReference>
<dbReference type="InterPro" id="IPR023827">
    <property type="entry name" value="Peptidase_S8_Asp-AS"/>
</dbReference>
<proteinExistence type="inferred from homology"/>
<dbReference type="InterPro" id="IPR015500">
    <property type="entry name" value="Peptidase_S8_subtilisin-rel"/>
</dbReference>
<accession>A0ABV1D490</accession>
<dbReference type="PROSITE" id="PS00136">
    <property type="entry name" value="SUBTILASE_ASP"/>
    <property type="match status" value="1"/>
</dbReference>
<dbReference type="InterPro" id="IPR034204">
    <property type="entry name" value="PfSUB1-like_cat_dom"/>
</dbReference>
<evidence type="ECO:0000256" key="2">
    <source>
        <dbReference type="ARBA" id="ARBA00022670"/>
    </source>
</evidence>
<comment type="similarity">
    <text evidence="1 5 6">Belongs to the peptidase S8 family.</text>
</comment>
<dbReference type="InterPro" id="IPR036852">
    <property type="entry name" value="Peptidase_S8/S53_dom_sf"/>
</dbReference>
<dbReference type="CDD" id="cd07473">
    <property type="entry name" value="Peptidases_S8_Subtilisin_like"/>
    <property type="match status" value="1"/>
</dbReference>
<evidence type="ECO:0000313" key="10">
    <source>
        <dbReference type="Proteomes" id="UP001454086"/>
    </source>
</evidence>
<dbReference type="SUPFAM" id="SSF52743">
    <property type="entry name" value="Subtilisin-like"/>
    <property type="match status" value="1"/>
</dbReference>
<dbReference type="GO" id="GO:0016787">
    <property type="term" value="F:hydrolase activity"/>
    <property type="evidence" value="ECO:0007669"/>
    <property type="project" value="UniProtKB-KW"/>
</dbReference>
<dbReference type="PANTHER" id="PTHR43806">
    <property type="entry name" value="PEPTIDASE S8"/>
    <property type="match status" value="1"/>
</dbReference>
<evidence type="ECO:0000259" key="8">
    <source>
        <dbReference type="Pfam" id="PF00082"/>
    </source>
</evidence>
<keyword evidence="10" id="KW-1185">Reference proteome</keyword>
<comment type="caution">
    <text evidence="9">The sequence shown here is derived from an EMBL/GenBank/DDBJ whole genome shotgun (WGS) entry which is preliminary data.</text>
</comment>
<feature type="active site" description="Charge relay system" evidence="5">
    <location>
        <position position="241"/>
    </location>
</feature>
<dbReference type="PROSITE" id="PS00138">
    <property type="entry name" value="SUBTILASE_SER"/>
    <property type="match status" value="1"/>
</dbReference>
<evidence type="ECO:0000256" key="5">
    <source>
        <dbReference type="PROSITE-ProRule" id="PRU01240"/>
    </source>
</evidence>
<evidence type="ECO:0000256" key="7">
    <source>
        <dbReference type="SAM" id="SignalP"/>
    </source>
</evidence>
<feature type="chain" id="PRO_5046553603" evidence="7">
    <location>
        <begin position="19"/>
        <end position="465"/>
    </location>
</feature>
<dbReference type="PANTHER" id="PTHR43806:SF11">
    <property type="entry name" value="CEREVISIN-RELATED"/>
    <property type="match status" value="1"/>
</dbReference>
<keyword evidence="2 5" id="KW-0645">Protease</keyword>
<organism evidence="9 10">
    <name type="scientific">Enterocloster hominis</name>
    <name type="common">ex Hitch et al. 2024</name>
    <dbReference type="NCBI Taxonomy" id="1917870"/>
    <lineage>
        <taxon>Bacteria</taxon>
        <taxon>Bacillati</taxon>
        <taxon>Bacillota</taxon>
        <taxon>Clostridia</taxon>
        <taxon>Lachnospirales</taxon>
        <taxon>Lachnospiraceae</taxon>
        <taxon>Enterocloster</taxon>
    </lineage>
</organism>
<evidence type="ECO:0000256" key="6">
    <source>
        <dbReference type="RuleBase" id="RU003355"/>
    </source>
</evidence>
<keyword evidence="3 5" id="KW-0378">Hydrolase</keyword>
<name>A0ABV1D490_9FIRM</name>
<dbReference type="Gene3D" id="3.40.50.200">
    <property type="entry name" value="Peptidase S8/S53 domain"/>
    <property type="match status" value="1"/>
</dbReference>
<dbReference type="PROSITE" id="PS51892">
    <property type="entry name" value="SUBTILASE"/>
    <property type="match status" value="1"/>
</dbReference>
<reference evidence="9 10" key="1">
    <citation type="submission" date="2024-03" db="EMBL/GenBank/DDBJ databases">
        <title>Human intestinal bacterial collection.</title>
        <authorList>
            <person name="Pauvert C."/>
            <person name="Hitch T.C.A."/>
            <person name="Clavel T."/>
        </authorList>
    </citation>
    <scope>NUCLEOTIDE SEQUENCE [LARGE SCALE GENOMIC DNA]</scope>
    <source>
        <strain evidence="9 10">CLA-SR-H021</strain>
    </source>
</reference>
<dbReference type="InterPro" id="IPR050131">
    <property type="entry name" value="Peptidase_S8_subtilisin-like"/>
</dbReference>
<feature type="active site" description="Charge relay system" evidence="5">
    <location>
        <position position="405"/>
    </location>
</feature>
<keyword evidence="7" id="KW-0732">Signal</keyword>